<evidence type="ECO:0000313" key="2">
    <source>
        <dbReference type="EMBL" id="CAF0689877.1"/>
    </source>
</evidence>
<gene>
    <name evidence="2" type="ORF">MPNT_10412</name>
</gene>
<name>A0A8J2BMP4_9BACT</name>
<dbReference type="AlphaFoldDB" id="A0A8J2BMP4"/>
<evidence type="ECO:0000256" key="1">
    <source>
        <dbReference type="SAM" id="MobiDB-lite"/>
    </source>
</evidence>
<accession>A0A8J2BMP4</accession>
<feature type="region of interest" description="Disordered" evidence="1">
    <location>
        <begin position="1"/>
        <end position="20"/>
    </location>
</feature>
<protein>
    <submittedName>
        <fullName evidence="2">Uncharacterized protein</fullName>
    </submittedName>
</protein>
<comment type="caution">
    <text evidence="2">The sequence shown here is derived from an EMBL/GenBank/DDBJ whole genome shotgun (WGS) entry which is preliminary data.</text>
</comment>
<proteinExistence type="predicted"/>
<dbReference type="Proteomes" id="UP000663859">
    <property type="component" value="Unassembled WGS sequence"/>
</dbReference>
<reference evidence="2" key="1">
    <citation type="submission" date="2021-02" db="EMBL/GenBank/DDBJ databases">
        <authorList>
            <person name="Cremers G."/>
            <person name="Picone N."/>
        </authorList>
    </citation>
    <scope>NUCLEOTIDE SEQUENCE</scope>
    <source>
        <strain evidence="2">PQ17</strain>
    </source>
</reference>
<sequence length="70" mass="7347">MGVRPSSRVGKKVKRRNWANGSRLPVGAQKLFRASVKRAEACPAGGLTGGDEAFDQGGSGYGKRCRKAGV</sequence>
<evidence type="ECO:0000313" key="3">
    <source>
        <dbReference type="Proteomes" id="UP000663859"/>
    </source>
</evidence>
<keyword evidence="3" id="KW-1185">Reference proteome</keyword>
<dbReference type="EMBL" id="CAJNOB010000001">
    <property type="protein sequence ID" value="CAF0689877.1"/>
    <property type="molecule type" value="Genomic_DNA"/>
</dbReference>
<organism evidence="2 3">
    <name type="scientific">Candidatus Methylacidithermus pantelleriae</name>
    <dbReference type="NCBI Taxonomy" id="2744239"/>
    <lineage>
        <taxon>Bacteria</taxon>
        <taxon>Pseudomonadati</taxon>
        <taxon>Verrucomicrobiota</taxon>
        <taxon>Methylacidiphilae</taxon>
        <taxon>Methylacidiphilales</taxon>
        <taxon>Methylacidiphilaceae</taxon>
        <taxon>Candidatus Methylacidithermus</taxon>
    </lineage>
</organism>